<dbReference type="RefSeq" id="WP_394846300.1">
    <property type="nucleotide sequence ID" value="NZ_CP089982.1"/>
</dbReference>
<gene>
    <name evidence="2" type="ORF">LZC95_02400</name>
</gene>
<keyword evidence="3" id="KW-1185">Reference proteome</keyword>
<evidence type="ECO:0008006" key="4">
    <source>
        <dbReference type="Google" id="ProtNLM"/>
    </source>
</evidence>
<name>A0ABZ2KEE7_9BACT</name>
<dbReference type="EMBL" id="CP089982">
    <property type="protein sequence ID" value="WXA95693.1"/>
    <property type="molecule type" value="Genomic_DNA"/>
</dbReference>
<sequence>MRSRRSPFLAALLLSSVGVLFSLPASAQEATPPPKDAPRAETEGSDFKRIALAINPLAIGIGRYSIQGEFLPMPHHAITLNPFYAHVPVTITVNGQDVDAGSLNGFGGELGYRFYTGSKGANGFFVGPSILFASYSQSSGNDGGAKSSDSFLNYGAALDIGGQAVIGPGIVVGGGFGLQYTKTSEDINTDNLNLASAIVAGGGIRPRFLFALGYSF</sequence>
<feature type="signal peptide" evidence="1">
    <location>
        <begin position="1"/>
        <end position="27"/>
    </location>
</feature>
<protein>
    <recommendedName>
        <fullName evidence="4">Outer membrane protein beta-barrel domain-containing protein</fullName>
    </recommendedName>
</protein>
<accession>A0ABZ2KEE7</accession>
<reference evidence="2 3" key="1">
    <citation type="submission" date="2021-12" db="EMBL/GenBank/DDBJ databases">
        <title>Discovery of the Pendulisporaceae a myxobacterial family with distinct sporulation behavior and unique specialized metabolism.</title>
        <authorList>
            <person name="Garcia R."/>
            <person name="Popoff A."/>
            <person name="Bader C.D."/>
            <person name="Loehr J."/>
            <person name="Walesch S."/>
            <person name="Walt C."/>
            <person name="Boldt J."/>
            <person name="Bunk B."/>
            <person name="Haeckl F.J.F.P.J."/>
            <person name="Gunesch A.P."/>
            <person name="Birkelbach J."/>
            <person name="Nuebel U."/>
            <person name="Pietschmann T."/>
            <person name="Bach T."/>
            <person name="Mueller R."/>
        </authorList>
    </citation>
    <scope>NUCLEOTIDE SEQUENCE [LARGE SCALE GENOMIC DNA]</scope>
    <source>
        <strain evidence="2 3">MSr12523</strain>
    </source>
</reference>
<proteinExistence type="predicted"/>
<dbReference type="Proteomes" id="UP001379533">
    <property type="component" value="Chromosome"/>
</dbReference>
<evidence type="ECO:0000256" key="1">
    <source>
        <dbReference type="SAM" id="SignalP"/>
    </source>
</evidence>
<feature type="chain" id="PRO_5046763786" description="Outer membrane protein beta-barrel domain-containing protein" evidence="1">
    <location>
        <begin position="28"/>
        <end position="216"/>
    </location>
</feature>
<evidence type="ECO:0000313" key="3">
    <source>
        <dbReference type="Proteomes" id="UP001379533"/>
    </source>
</evidence>
<keyword evidence="1" id="KW-0732">Signal</keyword>
<evidence type="ECO:0000313" key="2">
    <source>
        <dbReference type="EMBL" id="WXA95693.1"/>
    </source>
</evidence>
<organism evidence="2 3">
    <name type="scientific">Pendulispora brunnea</name>
    <dbReference type="NCBI Taxonomy" id="2905690"/>
    <lineage>
        <taxon>Bacteria</taxon>
        <taxon>Pseudomonadati</taxon>
        <taxon>Myxococcota</taxon>
        <taxon>Myxococcia</taxon>
        <taxon>Myxococcales</taxon>
        <taxon>Sorangiineae</taxon>
        <taxon>Pendulisporaceae</taxon>
        <taxon>Pendulispora</taxon>
    </lineage>
</organism>